<dbReference type="PANTHER" id="PTHR11835">
    <property type="entry name" value="DECARBOXYLATING DEHYDROGENASES-ISOCITRATE, ISOPROPYLMALATE, TARTRATE"/>
    <property type="match status" value="1"/>
</dbReference>
<comment type="similarity">
    <text evidence="1">Belongs to the isocitrate and isopropylmalate dehydrogenases family.</text>
</comment>
<organism evidence="4 5">
    <name type="scientific">Candidatus Lachnoclostridium stercorigallinarum</name>
    <dbReference type="NCBI Taxonomy" id="2838634"/>
    <lineage>
        <taxon>Bacteria</taxon>
        <taxon>Bacillati</taxon>
        <taxon>Bacillota</taxon>
        <taxon>Clostridia</taxon>
        <taxon>Lachnospirales</taxon>
        <taxon>Lachnospiraceae</taxon>
    </lineage>
</organism>
<reference evidence="4" key="2">
    <citation type="submission" date="2021-04" db="EMBL/GenBank/DDBJ databases">
        <authorList>
            <person name="Gilroy R."/>
        </authorList>
    </citation>
    <scope>NUCLEOTIDE SEQUENCE</scope>
    <source>
        <strain evidence="4">ChiBcec1-1093</strain>
    </source>
</reference>
<reference evidence="4" key="1">
    <citation type="journal article" date="2021" name="PeerJ">
        <title>Extensive microbial diversity within the chicken gut microbiome revealed by metagenomics and culture.</title>
        <authorList>
            <person name="Gilroy R."/>
            <person name="Ravi A."/>
            <person name="Getino M."/>
            <person name="Pursley I."/>
            <person name="Horton D.L."/>
            <person name="Alikhan N.F."/>
            <person name="Baker D."/>
            <person name="Gharbi K."/>
            <person name="Hall N."/>
            <person name="Watson M."/>
            <person name="Adriaenssens E.M."/>
            <person name="Foster-Nyarko E."/>
            <person name="Jarju S."/>
            <person name="Secka A."/>
            <person name="Antonio M."/>
            <person name="Oren A."/>
            <person name="Chaudhuri R.R."/>
            <person name="La Ragione R."/>
            <person name="Hildebrand F."/>
            <person name="Pallen M.J."/>
        </authorList>
    </citation>
    <scope>NUCLEOTIDE SEQUENCE</scope>
    <source>
        <strain evidence="4">ChiBcec1-1093</strain>
    </source>
</reference>
<evidence type="ECO:0000313" key="5">
    <source>
        <dbReference type="Proteomes" id="UP000824101"/>
    </source>
</evidence>
<dbReference type="GO" id="GO:0006102">
    <property type="term" value="P:isocitrate metabolic process"/>
    <property type="evidence" value="ECO:0007669"/>
    <property type="project" value="TreeGrafter"/>
</dbReference>
<evidence type="ECO:0000256" key="1">
    <source>
        <dbReference type="ARBA" id="ARBA00007769"/>
    </source>
</evidence>
<accession>A0A9D2GF71</accession>
<dbReference type="SUPFAM" id="SSF53659">
    <property type="entry name" value="Isocitrate/Isopropylmalate dehydrogenase-like"/>
    <property type="match status" value="1"/>
</dbReference>
<dbReference type="GO" id="GO:0004449">
    <property type="term" value="F:isocitrate dehydrogenase (NAD+) activity"/>
    <property type="evidence" value="ECO:0007669"/>
    <property type="project" value="TreeGrafter"/>
</dbReference>
<evidence type="ECO:0000313" key="4">
    <source>
        <dbReference type="EMBL" id="HIZ78539.1"/>
    </source>
</evidence>
<protein>
    <recommendedName>
        <fullName evidence="3">Isopropylmalate dehydrogenase-like domain-containing protein</fullName>
    </recommendedName>
</protein>
<dbReference type="SMART" id="SM01329">
    <property type="entry name" value="Iso_dh"/>
    <property type="match status" value="1"/>
</dbReference>
<proteinExistence type="inferred from homology"/>
<name>A0A9D2GF71_9FIRM</name>
<dbReference type="Pfam" id="PF00180">
    <property type="entry name" value="Iso_dh"/>
    <property type="match status" value="1"/>
</dbReference>
<dbReference type="InterPro" id="IPR024084">
    <property type="entry name" value="IsoPropMal-DH-like_dom"/>
</dbReference>
<dbReference type="AlphaFoldDB" id="A0A9D2GF71"/>
<gene>
    <name evidence="4" type="ORF">IAA17_01925</name>
</gene>
<keyword evidence="2" id="KW-0560">Oxidoreductase</keyword>
<dbReference type="Gene3D" id="3.40.718.10">
    <property type="entry name" value="Isopropylmalate Dehydrogenase"/>
    <property type="match status" value="1"/>
</dbReference>
<feature type="domain" description="Isopropylmalate dehydrogenase-like" evidence="3">
    <location>
        <begin position="42"/>
        <end position="285"/>
    </location>
</feature>
<sequence>MEEEIRAAQEKFGELIRGEYDRIERMKAGEEITDFSRLDKIIIGILPGDGIGPIIMKQAVRVAEELLKDEIAAGKVELRPIEGMTIENRVEKMESLPEDVFEEIKKCHVLVKGPMVTPRAGDGLPNLVSANSLLRRGLDLFAAVRPIRIPEKGIDWTFFRENIEGEYIWGNKGIQVNEDLAVDFKVQTRQGSERIARAAFQFARKNGKKNVTVVTKANIVKLADGNFIKAVRKVGEEYPEIEIQERLVDAMILDQALDICIVTERKVKVTTFPEDASAEEFTDYLLDTIRKIKES</sequence>
<dbReference type="GO" id="GO:0006099">
    <property type="term" value="P:tricarboxylic acid cycle"/>
    <property type="evidence" value="ECO:0007669"/>
    <property type="project" value="TreeGrafter"/>
</dbReference>
<dbReference type="EMBL" id="DXBC01000032">
    <property type="protein sequence ID" value="HIZ78539.1"/>
    <property type="molecule type" value="Genomic_DNA"/>
</dbReference>
<evidence type="ECO:0000259" key="3">
    <source>
        <dbReference type="SMART" id="SM01329"/>
    </source>
</evidence>
<comment type="caution">
    <text evidence="4">The sequence shown here is derived from an EMBL/GenBank/DDBJ whole genome shotgun (WGS) entry which is preliminary data.</text>
</comment>
<dbReference type="Proteomes" id="UP000824101">
    <property type="component" value="Unassembled WGS sequence"/>
</dbReference>
<dbReference type="PANTHER" id="PTHR11835:SF34">
    <property type="entry name" value="ISOCITRATE DEHYDROGENASE [NAD] SUBUNIT ALPHA, MITOCHONDRIAL"/>
    <property type="match status" value="1"/>
</dbReference>
<evidence type="ECO:0000256" key="2">
    <source>
        <dbReference type="ARBA" id="ARBA00023002"/>
    </source>
</evidence>